<dbReference type="RefSeq" id="WP_213515869.1">
    <property type="nucleotide sequence ID" value="NZ_BOSE01000004.1"/>
</dbReference>
<evidence type="ECO:0000256" key="1">
    <source>
        <dbReference type="ARBA" id="ARBA00000073"/>
    </source>
</evidence>
<evidence type="ECO:0000256" key="4">
    <source>
        <dbReference type="RuleBase" id="RU362028"/>
    </source>
</evidence>
<dbReference type="Proteomes" id="UP000683139">
    <property type="component" value="Unassembled WGS sequence"/>
</dbReference>
<dbReference type="EMBL" id="BOSE01000004">
    <property type="protein sequence ID" value="GIP17036.1"/>
    <property type="molecule type" value="Genomic_DNA"/>
</dbReference>
<dbReference type="SUPFAM" id="SSF55120">
    <property type="entry name" value="Pseudouridine synthase"/>
    <property type="match status" value="1"/>
</dbReference>
<name>A0A919YTI9_9BACL</name>
<keyword evidence="4" id="KW-0413">Isomerase</keyword>
<dbReference type="GO" id="GO:0140098">
    <property type="term" value="F:catalytic activity, acting on RNA"/>
    <property type="evidence" value="ECO:0007669"/>
    <property type="project" value="UniProtKB-ARBA"/>
</dbReference>
<dbReference type="GO" id="GO:0000455">
    <property type="term" value="P:enzyme-directed rRNA pseudouridine synthesis"/>
    <property type="evidence" value="ECO:0007669"/>
    <property type="project" value="TreeGrafter"/>
</dbReference>
<dbReference type="InterPro" id="IPR050188">
    <property type="entry name" value="RluA_PseudoU_synthase"/>
</dbReference>
<dbReference type="InterPro" id="IPR006225">
    <property type="entry name" value="PsdUridine_synth_RluC/D"/>
</dbReference>
<dbReference type="Gene3D" id="3.30.2350.10">
    <property type="entry name" value="Pseudouridine synthase"/>
    <property type="match status" value="1"/>
</dbReference>
<organism evidence="6 7">
    <name type="scientific">Paenibacillus montaniterrae</name>
    <dbReference type="NCBI Taxonomy" id="429341"/>
    <lineage>
        <taxon>Bacteria</taxon>
        <taxon>Bacillati</taxon>
        <taxon>Bacillota</taxon>
        <taxon>Bacilli</taxon>
        <taxon>Bacillales</taxon>
        <taxon>Paenibacillaceae</taxon>
        <taxon>Paenibacillus</taxon>
    </lineage>
</organism>
<dbReference type="PANTHER" id="PTHR21600:SF44">
    <property type="entry name" value="RIBOSOMAL LARGE SUBUNIT PSEUDOURIDINE SYNTHASE D"/>
    <property type="match status" value="1"/>
</dbReference>
<dbReference type="PANTHER" id="PTHR21600">
    <property type="entry name" value="MITOCHONDRIAL RNA PSEUDOURIDINE SYNTHASE"/>
    <property type="match status" value="1"/>
</dbReference>
<dbReference type="GO" id="GO:0003723">
    <property type="term" value="F:RNA binding"/>
    <property type="evidence" value="ECO:0007669"/>
    <property type="project" value="InterPro"/>
</dbReference>
<evidence type="ECO:0000313" key="6">
    <source>
        <dbReference type="EMBL" id="GIP17036.1"/>
    </source>
</evidence>
<sequence>MTDNKRWTGRVVKHLPGQKPERLFGAEENKALLEHYYEPLTTVATEQDEGKTIREVLERAFGVSSKLLAAARATEYGLTINEERVYISAPVQAGEVIRLRQLREQSEDILPQPMPLDIIYEDNYLLIVNKPAGQVVHPTHGHYTNTLANGVVAHWQRQNEQFRFRPIHRLDEETSGLVAIAKNAYIHQQLSEQLQQGKVDKRYAALVYGIPQPAEGIIEEPIARDPQQPHLRIVTPEGAYSKTAYWTVQAFKEQQLAASLIRLKLYTGRTHQIRVHMSSIGHPLIGDKLYYKESLRLQQLESSIARHALHAEQLGFYHPMTKQYVQWTAPLPEDFQRLISNLQKGMEGKHEQANDL</sequence>
<comment type="similarity">
    <text evidence="2 4">Belongs to the pseudouridine synthase RluA family.</text>
</comment>
<dbReference type="GO" id="GO:0009982">
    <property type="term" value="F:pseudouridine synthase activity"/>
    <property type="evidence" value="ECO:0007669"/>
    <property type="project" value="InterPro"/>
</dbReference>
<dbReference type="EC" id="5.4.99.-" evidence="4"/>
<feature type="domain" description="Pseudouridine synthase RsuA/RluA-like" evidence="5">
    <location>
        <begin position="124"/>
        <end position="279"/>
    </location>
</feature>
<comment type="caution">
    <text evidence="6">The sequence shown here is derived from an EMBL/GenBank/DDBJ whole genome shotgun (WGS) entry which is preliminary data.</text>
</comment>
<proteinExistence type="inferred from homology"/>
<dbReference type="InterPro" id="IPR020103">
    <property type="entry name" value="PsdUridine_synth_cat_dom_sf"/>
</dbReference>
<dbReference type="CDD" id="cd02869">
    <property type="entry name" value="PseudoU_synth_RluA_like"/>
    <property type="match status" value="1"/>
</dbReference>
<dbReference type="AlphaFoldDB" id="A0A919YTI9"/>
<feature type="active site" evidence="3">
    <location>
        <position position="171"/>
    </location>
</feature>
<dbReference type="NCBIfam" id="TIGR00005">
    <property type="entry name" value="rluA_subfam"/>
    <property type="match status" value="1"/>
</dbReference>
<protein>
    <recommendedName>
        <fullName evidence="4">Pseudouridine synthase</fullName>
        <ecNumber evidence="4">5.4.99.-</ecNumber>
    </recommendedName>
</protein>
<evidence type="ECO:0000313" key="7">
    <source>
        <dbReference type="Proteomes" id="UP000683139"/>
    </source>
</evidence>
<comment type="catalytic activity">
    <reaction evidence="1 4">
        <text>a uridine in RNA = a pseudouridine in RNA</text>
        <dbReference type="Rhea" id="RHEA:48348"/>
        <dbReference type="Rhea" id="RHEA-COMP:12068"/>
        <dbReference type="Rhea" id="RHEA-COMP:12069"/>
        <dbReference type="ChEBI" id="CHEBI:65314"/>
        <dbReference type="ChEBI" id="CHEBI:65315"/>
    </reaction>
</comment>
<keyword evidence="7" id="KW-1185">Reference proteome</keyword>
<dbReference type="InterPro" id="IPR006145">
    <property type="entry name" value="PsdUridine_synth_RsuA/RluA"/>
</dbReference>
<accession>A0A919YTI9</accession>
<evidence type="ECO:0000259" key="5">
    <source>
        <dbReference type="Pfam" id="PF00849"/>
    </source>
</evidence>
<gene>
    <name evidence="6" type="ORF">J40TS1_26780</name>
</gene>
<evidence type="ECO:0000256" key="2">
    <source>
        <dbReference type="ARBA" id="ARBA00010876"/>
    </source>
</evidence>
<comment type="function">
    <text evidence="4">Responsible for synthesis of pseudouridine from uracil.</text>
</comment>
<evidence type="ECO:0000256" key="3">
    <source>
        <dbReference type="PIRSR" id="PIRSR606225-1"/>
    </source>
</evidence>
<reference evidence="6" key="1">
    <citation type="submission" date="2021-03" db="EMBL/GenBank/DDBJ databases">
        <title>Antimicrobial resistance genes in bacteria isolated from Japanese honey, and their potential for conferring macrolide and lincosamide resistance in the American foulbrood pathogen Paenibacillus larvae.</title>
        <authorList>
            <person name="Okamoto M."/>
            <person name="Kumagai M."/>
            <person name="Kanamori H."/>
            <person name="Takamatsu D."/>
        </authorList>
    </citation>
    <scope>NUCLEOTIDE SEQUENCE</scope>
    <source>
        <strain evidence="6">J40TS1</strain>
    </source>
</reference>
<dbReference type="Pfam" id="PF00849">
    <property type="entry name" value="PseudoU_synth_2"/>
    <property type="match status" value="1"/>
</dbReference>